<reference evidence="1" key="2">
    <citation type="submission" date="2023-06" db="EMBL/GenBank/DDBJ databases">
        <authorList>
            <consortium name="Lawrence Berkeley National Laboratory"/>
            <person name="Haridas S."/>
            <person name="Hensen N."/>
            <person name="Bonometti L."/>
            <person name="Westerberg I."/>
            <person name="Brannstrom I.O."/>
            <person name="Guillou S."/>
            <person name="Cros-Aarteil S."/>
            <person name="Calhoun S."/>
            <person name="Kuo A."/>
            <person name="Mondo S."/>
            <person name="Pangilinan J."/>
            <person name="Riley R."/>
            <person name="Labutti K."/>
            <person name="Andreopoulos B."/>
            <person name="Lipzen A."/>
            <person name="Chen C."/>
            <person name="Yanf M."/>
            <person name="Daum C."/>
            <person name="Ng V."/>
            <person name="Clum A."/>
            <person name="Steindorff A."/>
            <person name="Ohm R."/>
            <person name="Martin F."/>
            <person name="Silar P."/>
            <person name="Natvig D."/>
            <person name="Lalanne C."/>
            <person name="Gautier V."/>
            <person name="Ament-Velasquez S.L."/>
            <person name="Kruys A."/>
            <person name="Hutchinson M.I."/>
            <person name="Powell A.J."/>
            <person name="Barry K."/>
            <person name="Miller A.N."/>
            <person name="Grigoriev I.V."/>
            <person name="Debuchy R."/>
            <person name="Gladieux P."/>
            <person name="Thoren M.H."/>
            <person name="Johannesson H."/>
        </authorList>
    </citation>
    <scope>NUCLEOTIDE SEQUENCE</scope>
    <source>
        <strain evidence="1">SMH4131-1</strain>
    </source>
</reference>
<evidence type="ECO:0000313" key="2">
    <source>
        <dbReference type="Proteomes" id="UP001286456"/>
    </source>
</evidence>
<evidence type="ECO:0000313" key="1">
    <source>
        <dbReference type="EMBL" id="KAK3324104.1"/>
    </source>
</evidence>
<accession>A0AAE0IFN0</accession>
<dbReference type="AlphaFoldDB" id="A0AAE0IFN0"/>
<protein>
    <submittedName>
        <fullName evidence="1">Uncharacterized protein</fullName>
    </submittedName>
</protein>
<proteinExistence type="predicted"/>
<reference evidence="1" key="1">
    <citation type="journal article" date="2023" name="Mol. Phylogenet. Evol.">
        <title>Genome-scale phylogeny and comparative genomics of the fungal order Sordariales.</title>
        <authorList>
            <person name="Hensen N."/>
            <person name="Bonometti L."/>
            <person name="Westerberg I."/>
            <person name="Brannstrom I.O."/>
            <person name="Guillou S."/>
            <person name="Cros-Aarteil S."/>
            <person name="Calhoun S."/>
            <person name="Haridas S."/>
            <person name="Kuo A."/>
            <person name="Mondo S."/>
            <person name="Pangilinan J."/>
            <person name="Riley R."/>
            <person name="LaButti K."/>
            <person name="Andreopoulos B."/>
            <person name="Lipzen A."/>
            <person name="Chen C."/>
            <person name="Yan M."/>
            <person name="Daum C."/>
            <person name="Ng V."/>
            <person name="Clum A."/>
            <person name="Steindorff A."/>
            <person name="Ohm R.A."/>
            <person name="Martin F."/>
            <person name="Silar P."/>
            <person name="Natvig D.O."/>
            <person name="Lalanne C."/>
            <person name="Gautier V."/>
            <person name="Ament-Velasquez S.L."/>
            <person name="Kruys A."/>
            <person name="Hutchinson M.I."/>
            <person name="Powell A.J."/>
            <person name="Barry K."/>
            <person name="Miller A.N."/>
            <person name="Grigoriev I.V."/>
            <person name="Debuchy R."/>
            <person name="Gladieux P."/>
            <person name="Hiltunen Thoren M."/>
            <person name="Johannesson H."/>
        </authorList>
    </citation>
    <scope>NUCLEOTIDE SEQUENCE</scope>
    <source>
        <strain evidence="1">SMH4131-1</strain>
    </source>
</reference>
<name>A0AAE0IFN0_9PEZI</name>
<sequence>MSFDDSTLKSRWDTLDYSIRQLVVDHFSHPLNLTVTSGPGEITFGHLTPFPASLLEREKSRAYLIRAFIWRELMFDVFSHAFYQEKEPRISIKEYKEWEVCTATLLQRGTPSSTAPNMNRRTDELESQLRIYSTYTARNNRLAADLRAIFTEATKLDAKLVACRALYRVFMYHELEDTKFHPQKDIDEYLRRVPCHGFSFDPDQMEPIIMDKQPERGAQVDLVVSPSLVKYGDHEGENYETGMFISRREVICDLRYYPEPTYGGPKRGSYARDKDWGLGWVRDDQGSTSKCLPGW</sequence>
<dbReference type="EMBL" id="JAUEPO010000004">
    <property type="protein sequence ID" value="KAK3324104.1"/>
    <property type="molecule type" value="Genomic_DNA"/>
</dbReference>
<dbReference type="Proteomes" id="UP001286456">
    <property type="component" value="Unassembled WGS sequence"/>
</dbReference>
<organism evidence="1 2">
    <name type="scientific">Cercophora scortea</name>
    <dbReference type="NCBI Taxonomy" id="314031"/>
    <lineage>
        <taxon>Eukaryota</taxon>
        <taxon>Fungi</taxon>
        <taxon>Dikarya</taxon>
        <taxon>Ascomycota</taxon>
        <taxon>Pezizomycotina</taxon>
        <taxon>Sordariomycetes</taxon>
        <taxon>Sordariomycetidae</taxon>
        <taxon>Sordariales</taxon>
        <taxon>Lasiosphaeriaceae</taxon>
        <taxon>Cercophora</taxon>
    </lineage>
</organism>
<keyword evidence="2" id="KW-1185">Reference proteome</keyword>
<comment type="caution">
    <text evidence="1">The sequence shown here is derived from an EMBL/GenBank/DDBJ whole genome shotgun (WGS) entry which is preliminary data.</text>
</comment>
<gene>
    <name evidence="1" type="ORF">B0T19DRAFT_443543</name>
</gene>